<dbReference type="GO" id="GO:0009507">
    <property type="term" value="C:chloroplast"/>
    <property type="evidence" value="ECO:0007669"/>
    <property type="project" value="InterPro"/>
</dbReference>
<evidence type="ECO:0000256" key="4">
    <source>
        <dbReference type="ARBA" id="ARBA00022694"/>
    </source>
</evidence>
<evidence type="ECO:0000259" key="7">
    <source>
        <dbReference type="Pfam" id="PF01348"/>
    </source>
</evidence>
<keyword evidence="3" id="KW-0507">mRNA processing</keyword>
<dbReference type="PANTHER" id="PTHR34811:SF1">
    <property type="entry name" value="MATURASE K"/>
    <property type="match status" value="1"/>
</dbReference>
<dbReference type="EMBL" id="FN997569">
    <property type="protein sequence ID" value="CBV65818.1"/>
    <property type="molecule type" value="Genomic_DNA"/>
</dbReference>
<dbReference type="GO" id="GO:0008033">
    <property type="term" value="P:tRNA processing"/>
    <property type="evidence" value="ECO:0007669"/>
    <property type="project" value="UniProtKB-KW"/>
</dbReference>
<keyword evidence="5" id="KW-0694">RNA-binding</keyword>
<evidence type="ECO:0000256" key="5">
    <source>
        <dbReference type="ARBA" id="ARBA00022884"/>
    </source>
</evidence>
<dbReference type="AlphaFoldDB" id="H1ZUR3"/>
<sequence length="213" mass="24599">MEILSSQFLAMSFFPWSQPRRIHINRLSKHSLDFMGFFSSVRLNSSVVRSQMVANSFLIDNRIKKFDTIVRIIPLVGSLAKAKFCNVLGHPISKSVWTDLLDSDIIDRFGRICRNLSHYYGGSSRKKSLYRIKYILLLSCARTLARKHKSTVRAFLKRLGSAFLEEFFTTEEEKVLSLILPRDSSISGDYIGVLFGIWILFVSMIWPMMNDWS</sequence>
<proteinExistence type="predicted"/>
<reference evidence="8" key="1">
    <citation type="submission" date="2010-06" db="EMBL/GenBank/DDBJ databases">
        <title>Molecular systematics of the Cactaceae.</title>
        <authorList>
            <person name="Barcenas R.T."/>
            <person name="Yesson C.J."/>
            <person name="Hawkins J.A."/>
        </authorList>
    </citation>
    <scope>NUCLEOTIDE SEQUENCE</scope>
    <source>
        <strain evidence="8">09613</strain>
    </source>
</reference>
<keyword evidence="8" id="KW-0150">Chloroplast</keyword>
<dbReference type="GO" id="GO:0006397">
    <property type="term" value="P:mRNA processing"/>
    <property type="evidence" value="ECO:0007669"/>
    <property type="project" value="UniProtKB-KW"/>
</dbReference>
<keyword evidence="2 8" id="KW-0934">Plastid</keyword>
<dbReference type="InterPro" id="IPR024937">
    <property type="entry name" value="Domain_X"/>
</dbReference>
<dbReference type="GO" id="GO:0003723">
    <property type="term" value="F:RNA binding"/>
    <property type="evidence" value="ECO:0007669"/>
    <property type="project" value="UniProtKB-KW"/>
</dbReference>
<evidence type="ECO:0000256" key="3">
    <source>
        <dbReference type="ARBA" id="ARBA00022664"/>
    </source>
</evidence>
<dbReference type="InterPro" id="IPR002866">
    <property type="entry name" value="Maturase_MatK"/>
</dbReference>
<geneLocation type="chloroplast" evidence="8"/>
<dbReference type="PANTHER" id="PTHR34811">
    <property type="entry name" value="MATURASE K"/>
    <property type="match status" value="1"/>
</dbReference>
<gene>
    <name evidence="8" type="primary">matK</name>
</gene>
<feature type="transmembrane region" description="Helical" evidence="6">
    <location>
        <begin position="190"/>
        <end position="209"/>
    </location>
</feature>
<name>H1ZUR3_9CARY</name>
<evidence type="ECO:0000313" key="8">
    <source>
        <dbReference type="EMBL" id="CBV65818.1"/>
    </source>
</evidence>
<organism evidence="8">
    <name type="scientific">Mammillaria thornberi</name>
    <dbReference type="NCBI Taxonomy" id="278585"/>
    <lineage>
        <taxon>Eukaryota</taxon>
        <taxon>Viridiplantae</taxon>
        <taxon>Streptophyta</taxon>
        <taxon>Embryophyta</taxon>
        <taxon>Tracheophyta</taxon>
        <taxon>Spermatophyta</taxon>
        <taxon>Magnoliopsida</taxon>
        <taxon>eudicotyledons</taxon>
        <taxon>Gunneridae</taxon>
        <taxon>Pentapetalae</taxon>
        <taxon>Caryophyllales</taxon>
        <taxon>Cactineae</taxon>
        <taxon>Cactaceae</taxon>
        <taxon>Cactoideae</taxon>
        <taxon>Cacteae</taxon>
        <taxon>Mammillaria</taxon>
    </lineage>
</organism>
<keyword evidence="6" id="KW-1133">Transmembrane helix</keyword>
<keyword evidence="6" id="KW-0472">Membrane</keyword>
<dbReference type="Pfam" id="PF01348">
    <property type="entry name" value="Intron_maturas2"/>
    <property type="match status" value="1"/>
</dbReference>
<accession>H1ZUR3</accession>
<protein>
    <submittedName>
        <fullName evidence="8">Maturase K</fullName>
    </submittedName>
</protein>
<evidence type="ECO:0000256" key="6">
    <source>
        <dbReference type="SAM" id="Phobius"/>
    </source>
</evidence>
<keyword evidence="6" id="KW-0812">Transmembrane</keyword>
<comment type="subcellular location">
    <subcellularLocation>
        <location evidence="1">Plastid</location>
    </subcellularLocation>
</comment>
<keyword evidence="4" id="KW-0819">tRNA processing</keyword>
<evidence type="ECO:0000256" key="1">
    <source>
        <dbReference type="ARBA" id="ARBA00004474"/>
    </source>
</evidence>
<evidence type="ECO:0000256" key="2">
    <source>
        <dbReference type="ARBA" id="ARBA00022640"/>
    </source>
</evidence>
<feature type="domain" description="Domain X" evidence="7">
    <location>
        <begin position="64"/>
        <end position="174"/>
    </location>
</feature>